<proteinExistence type="predicted"/>
<dbReference type="EMBL" id="JJMN01000045">
    <property type="protein sequence ID" value="KDO14586.1"/>
    <property type="molecule type" value="Genomic_DNA"/>
</dbReference>
<sequence length="677" mass="78517">MDARLYSQLVAQVKIGKQLPEAIYLHKDAFSALPTALTKFIPAVAKALNLPDEQWNLVKLFKREFRLSLLHYPEFYNDAYPALKQSLNVDLAKLTHKLTCYSDSDNPPILHRKETMVLPNSEHYADFVSLTKEGENAGLYENTRIIGFKRSWANVIAQHGYELIDGHLFRCSAATQKNEIDIDRYKTALVRHELSTPMKNLAKHGYLSGHYSIFDYGCGRGDDLRELEAHGLDALGWDPNFQPDNERVSSSIVNLGFVLNVIEDQDERLEALLGAWDLTEQLLVISVMLGNETYIAQFKPYKDGVITSRNTFQKYYAQTEIKTYIERHLQEEAIAVAPGVFYVFKDKLEEQRYLQTKYQRHHKWQQLTSPEPVEAKDKAKLLITQNQELFDAFWNSCLELGRIPANEEFEQSDKIRTLIGSHKKVFGLLREMFDTHEFEKAEKRRKEDLLLYFAMGLFEKRKPYTQQPESLKRDIKALFDDYKTALSLATELLFAIADADLINTQCKKAHQHLPASLLNEGHSLILHRDYIDDLPLLLRAYIGAGLQMYGELNDEIDLIKIHITSGKLTLTAYDDFEKSVPFLVERIKIKMAEQEIDFFDYVDEKRRPPLLNKHLYLPNEHKDYKKQLSFDKRLAKLMEFEPTEETQMTRAEFEVLLGKKHKEIRGFTFINLKSTSN</sequence>
<evidence type="ECO:0008006" key="3">
    <source>
        <dbReference type="Google" id="ProtNLM"/>
    </source>
</evidence>
<comment type="caution">
    <text evidence="1">The sequence shown here is derived from an EMBL/GenBank/DDBJ whole genome shotgun (WGS) entry which is preliminary data.</text>
</comment>
<keyword evidence="2" id="KW-1185">Reference proteome</keyword>
<protein>
    <recommendedName>
        <fullName evidence="3">DNA phosphorothioation-associated methyltransferase</fullName>
    </recommendedName>
</protein>
<evidence type="ECO:0000313" key="1">
    <source>
        <dbReference type="EMBL" id="KDO14586.1"/>
    </source>
</evidence>
<dbReference type="InterPro" id="IPR024019">
    <property type="entry name" value="CHP04096"/>
</dbReference>
<dbReference type="NCBIfam" id="TIGR04096">
    <property type="entry name" value="dnd_rel_methyl"/>
    <property type="match status" value="1"/>
</dbReference>
<reference evidence="1 2" key="1">
    <citation type="submission" date="2014-04" db="EMBL/GenBank/DDBJ databases">
        <title>Vibrio metecus sp. nov., a close relative of Vibrio cholerae isolated from coastal brackish ponds and clinical specimens.</title>
        <authorList>
            <person name="Kirchberger P.C."/>
            <person name="Turnsek M."/>
            <person name="Hunt D.E."/>
            <person name="Haley B.J."/>
            <person name="Colwell R."/>
            <person name="Polz M.F."/>
            <person name="Tarr C.L."/>
            <person name="Boucher Y."/>
        </authorList>
    </citation>
    <scope>NUCLEOTIDE SEQUENCE [LARGE SCALE GENOMIC DNA]</scope>
    <source>
        <strain evidence="2">PPCK-2014</strain>
    </source>
</reference>
<dbReference type="Proteomes" id="UP000027331">
    <property type="component" value="Unassembled WGS sequence"/>
</dbReference>
<organism evidence="1 2">
    <name type="scientific">Vibrio metoecus</name>
    <dbReference type="NCBI Taxonomy" id="1481663"/>
    <lineage>
        <taxon>Bacteria</taxon>
        <taxon>Pseudomonadati</taxon>
        <taxon>Pseudomonadota</taxon>
        <taxon>Gammaproteobacteria</taxon>
        <taxon>Vibrionales</taxon>
        <taxon>Vibrionaceae</taxon>
        <taxon>Vibrio</taxon>
    </lineage>
</organism>
<accession>A0ABR4RXY5</accession>
<evidence type="ECO:0000313" key="2">
    <source>
        <dbReference type="Proteomes" id="UP000027331"/>
    </source>
</evidence>
<name>A0ABR4RXY5_VIBMT</name>
<gene>
    <name evidence="1" type="ORF">DP83_07115</name>
</gene>